<dbReference type="Gene3D" id="1.10.3290.10">
    <property type="entry name" value="Fido-like domain"/>
    <property type="match status" value="1"/>
</dbReference>
<evidence type="ECO:0000256" key="4">
    <source>
        <dbReference type="ARBA" id="ARBA00022840"/>
    </source>
</evidence>
<sequence>MSRYNSVKDPLCYPDSDVLRNKADLTEQDELDQFEQLMFLTRSEEDLPVGNLDYAHYRDIHFHFFQDVYEWAGKIREIRTGKGENWFCFPEYIDTYMEKIFTDLAKENYLSNSTDKNHFSERAAHYLSEINAVHPFREGNGRCQLTLLTMLVEHANFKFIEDRLDETNFMNAMIESFSGNNHLLVNCIGDVIE</sequence>
<dbReference type="PROSITE" id="PS51459">
    <property type="entry name" value="FIDO"/>
    <property type="match status" value="1"/>
</dbReference>
<dbReference type="Pfam" id="PF02661">
    <property type="entry name" value="Fic"/>
    <property type="match status" value="1"/>
</dbReference>
<dbReference type="PANTHER" id="PTHR39560:SF1">
    <property type="entry name" value="PROTEIN ADENYLYLTRANSFERASE FIC-RELATED"/>
    <property type="match status" value="1"/>
</dbReference>
<keyword evidence="4" id="KW-0067">ATP-binding</keyword>
<evidence type="ECO:0000256" key="5">
    <source>
        <dbReference type="ARBA" id="ARBA00034531"/>
    </source>
</evidence>
<accession>A0ABT4LJ03</accession>
<dbReference type="PANTHER" id="PTHR39560">
    <property type="entry name" value="PROTEIN ADENYLYLTRANSFERASE FIC-RELATED"/>
    <property type="match status" value="1"/>
</dbReference>
<comment type="caution">
    <text evidence="9">The sequence shown here is derived from an EMBL/GenBank/DDBJ whole genome shotgun (WGS) entry which is preliminary data.</text>
</comment>
<dbReference type="SUPFAM" id="SSF140931">
    <property type="entry name" value="Fic-like"/>
    <property type="match status" value="1"/>
</dbReference>
<dbReference type="InterPro" id="IPR036597">
    <property type="entry name" value="Fido-like_dom_sf"/>
</dbReference>
<organism evidence="9 10">
    <name type="scientific">Kiloniella laminariae</name>
    <dbReference type="NCBI Taxonomy" id="454162"/>
    <lineage>
        <taxon>Bacteria</taxon>
        <taxon>Pseudomonadati</taxon>
        <taxon>Pseudomonadota</taxon>
        <taxon>Alphaproteobacteria</taxon>
        <taxon>Rhodospirillales</taxon>
        <taxon>Kiloniellaceae</taxon>
        <taxon>Kiloniella</taxon>
    </lineage>
</organism>
<feature type="domain" description="Fido" evidence="8">
    <location>
        <begin position="52"/>
        <end position="193"/>
    </location>
</feature>
<evidence type="ECO:0000256" key="1">
    <source>
        <dbReference type="ARBA" id="ARBA00022679"/>
    </source>
</evidence>
<keyword evidence="2" id="KW-0548">Nucleotidyltransferase</keyword>
<reference evidence="9" key="1">
    <citation type="submission" date="2022-12" db="EMBL/GenBank/DDBJ databases">
        <title>Bacterial isolates from different developmental stages of Nematostella vectensis.</title>
        <authorList>
            <person name="Fraune S."/>
        </authorList>
    </citation>
    <scope>NUCLEOTIDE SEQUENCE</scope>
    <source>
        <strain evidence="9">G21630-S1</strain>
    </source>
</reference>
<evidence type="ECO:0000313" key="10">
    <source>
        <dbReference type="Proteomes" id="UP001069802"/>
    </source>
</evidence>
<evidence type="ECO:0000256" key="7">
    <source>
        <dbReference type="ARBA" id="ARBA00048696"/>
    </source>
</evidence>
<dbReference type="EC" id="2.7.7.108" evidence="5"/>
<dbReference type="RefSeq" id="WP_269422166.1">
    <property type="nucleotide sequence ID" value="NZ_JAPWGY010000001.1"/>
</dbReference>
<evidence type="ECO:0000256" key="2">
    <source>
        <dbReference type="ARBA" id="ARBA00022695"/>
    </source>
</evidence>
<evidence type="ECO:0000259" key="8">
    <source>
        <dbReference type="PROSITE" id="PS51459"/>
    </source>
</evidence>
<keyword evidence="3" id="KW-0547">Nucleotide-binding</keyword>
<evidence type="ECO:0000313" key="9">
    <source>
        <dbReference type="EMBL" id="MCZ4279972.1"/>
    </source>
</evidence>
<comment type="catalytic activity">
    <reaction evidence="7">
        <text>L-tyrosyl-[protein] + ATP = O-(5'-adenylyl)-L-tyrosyl-[protein] + diphosphate</text>
        <dbReference type="Rhea" id="RHEA:54288"/>
        <dbReference type="Rhea" id="RHEA-COMP:10136"/>
        <dbReference type="Rhea" id="RHEA-COMP:13846"/>
        <dbReference type="ChEBI" id="CHEBI:30616"/>
        <dbReference type="ChEBI" id="CHEBI:33019"/>
        <dbReference type="ChEBI" id="CHEBI:46858"/>
        <dbReference type="ChEBI" id="CHEBI:83624"/>
        <dbReference type="EC" id="2.7.7.108"/>
    </reaction>
</comment>
<evidence type="ECO:0000256" key="6">
    <source>
        <dbReference type="ARBA" id="ARBA00047939"/>
    </source>
</evidence>
<comment type="catalytic activity">
    <reaction evidence="6">
        <text>L-threonyl-[protein] + ATP = 3-O-(5'-adenylyl)-L-threonyl-[protein] + diphosphate</text>
        <dbReference type="Rhea" id="RHEA:54292"/>
        <dbReference type="Rhea" id="RHEA-COMP:11060"/>
        <dbReference type="Rhea" id="RHEA-COMP:13847"/>
        <dbReference type="ChEBI" id="CHEBI:30013"/>
        <dbReference type="ChEBI" id="CHEBI:30616"/>
        <dbReference type="ChEBI" id="CHEBI:33019"/>
        <dbReference type="ChEBI" id="CHEBI:138113"/>
        <dbReference type="EC" id="2.7.7.108"/>
    </reaction>
</comment>
<gene>
    <name evidence="9" type="ORF">O4H49_04225</name>
</gene>
<protein>
    <recommendedName>
        <fullName evidence="5">protein adenylyltransferase</fullName>
        <ecNumber evidence="5">2.7.7.108</ecNumber>
    </recommendedName>
</protein>
<evidence type="ECO:0000256" key="3">
    <source>
        <dbReference type="ARBA" id="ARBA00022741"/>
    </source>
</evidence>
<dbReference type="InterPro" id="IPR003812">
    <property type="entry name" value="Fido"/>
</dbReference>
<keyword evidence="1" id="KW-0808">Transferase</keyword>
<dbReference type="EMBL" id="JAPWGY010000001">
    <property type="protein sequence ID" value="MCZ4279972.1"/>
    <property type="molecule type" value="Genomic_DNA"/>
</dbReference>
<keyword evidence="10" id="KW-1185">Reference proteome</keyword>
<name>A0ABT4LJ03_9PROT</name>
<dbReference type="Proteomes" id="UP001069802">
    <property type="component" value="Unassembled WGS sequence"/>
</dbReference>
<proteinExistence type="predicted"/>